<dbReference type="EMBL" id="JAVDXQ010000002">
    <property type="protein sequence ID" value="MDR7296477.1"/>
    <property type="molecule type" value="Genomic_DNA"/>
</dbReference>
<dbReference type="Pfam" id="PF14300">
    <property type="entry name" value="DMP19"/>
    <property type="match status" value="1"/>
</dbReference>
<dbReference type="Gene3D" id="1.20.1420.60">
    <property type="match status" value="1"/>
</dbReference>
<proteinExistence type="predicted"/>
<organism evidence="2 3">
    <name type="scientific">Pelomonas aquatica</name>
    <dbReference type="NCBI Taxonomy" id="431058"/>
    <lineage>
        <taxon>Bacteria</taxon>
        <taxon>Pseudomonadati</taxon>
        <taxon>Pseudomonadota</taxon>
        <taxon>Betaproteobacteria</taxon>
        <taxon>Burkholderiales</taxon>
        <taxon>Sphaerotilaceae</taxon>
        <taxon>Roseateles</taxon>
    </lineage>
</organism>
<dbReference type="InterPro" id="IPR025402">
    <property type="entry name" value="DMP19_C"/>
</dbReference>
<protein>
    <recommendedName>
        <fullName evidence="1">DNA mimic protein DMP19 C-terminal domain-containing protein</fullName>
    </recommendedName>
</protein>
<accession>A0ABU1Z782</accession>
<dbReference type="Proteomes" id="UP001180536">
    <property type="component" value="Unassembled WGS sequence"/>
</dbReference>
<reference evidence="2 3" key="1">
    <citation type="submission" date="2023-07" db="EMBL/GenBank/DDBJ databases">
        <title>Sorghum-associated microbial communities from plants grown in Nebraska, USA.</title>
        <authorList>
            <person name="Schachtman D."/>
        </authorList>
    </citation>
    <scope>NUCLEOTIDE SEQUENCE [LARGE SCALE GENOMIC DNA]</scope>
    <source>
        <strain evidence="2 3">BE310</strain>
    </source>
</reference>
<evidence type="ECO:0000259" key="1">
    <source>
        <dbReference type="Pfam" id="PF14300"/>
    </source>
</evidence>
<dbReference type="RefSeq" id="WP_310343856.1">
    <property type="nucleotide sequence ID" value="NZ_JAVDXQ010000002.1"/>
</dbReference>
<feature type="domain" description="DNA mimic protein DMP19 C-terminal" evidence="1">
    <location>
        <begin position="26"/>
        <end position="139"/>
    </location>
</feature>
<keyword evidence="3" id="KW-1185">Reference proteome</keyword>
<evidence type="ECO:0000313" key="2">
    <source>
        <dbReference type="EMBL" id="MDR7296477.1"/>
    </source>
</evidence>
<name>A0ABU1Z782_9BURK</name>
<comment type="caution">
    <text evidence="2">The sequence shown here is derived from an EMBL/GenBank/DDBJ whole genome shotgun (WGS) entry which is preliminary data.</text>
</comment>
<evidence type="ECO:0000313" key="3">
    <source>
        <dbReference type="Proteomes" id="UP001180536"/>
    </source>
</evidence>
<sequence>MTDDELLSALDFAQERMKAAGGMARAPEPIRVAMTVCTAQGIIDNGGLQYFYEADFEDRCPYSDFVEAYRDIGAHEAADLIDSSWKLIPFAAPHLFESKRQQWLDEVKGDDRHALHGLSDRLIGNKSVFPKLKAYILAHMEFFRAA</sequence>
<gene>
    <name evidence="2" type="ORF">J2X16_001816</name>
</gene>